<dbReference type="Gene3D" id="1.10.8.10">
    <property type="entry name" value="DNA helicase RuvA subunit, C-terminal domain"/>
    <property type="match status" value="1"/>
</dbReference>
<protein>
    <recommendedName>
        <fullName evidence="6">UBA domain-containing protein</fullName>
    </recommendedName>
</protein>
<feature type="region of interest" description="Disordered" evidence="3">
    <location>
        <begin position="56"/>
        <end position="77"/>
    </location>
</feature>
<dbReference type="HOGENOM" id="CLU_026469_0_0_1"/>
<dbReference type="eggNOG" id="KOG1981">
    <property type="taxonomic scope" value="Eukaryota"/>
</dbReference>
<evidence type="ECO:0000313" key="4">
    <source>
        <dbReference type="EnsemblMetazoa" id="tetur19g00070.1"/>
    </source>
</evidence>
<dbReference type="KEGG" id="tut:107366720"/>
<dbReference type="InterPro" id="IPR008862">
    <property type="entry name" value="Tcp11"/>
</dbReference>
<dbReference type="Pfam" id="PF05794">
    <property type="entry name" value="Tcp11"/>
    <property type="match status" value="1"/>
</dbReference>
<dbReference type="GO" id="GO:0007165">
    <property type="term" value="P:signal transduction"/>
    <property type="evidence" value="ECO:0007669"/>
    <property type="project" value="TreeGrafter"/>
</dbReference>
<dbReference type="EnsemblMetazoa" id="tetur19g00070.1">
    <property type="protein sequence ID" value="tetur19g00070.1"/>
    <property type="gene ID" value="tetur19g00070"/>
</dbReference>
<evidence type="ECO:0000313" key="5">
    <source>
        <dbReference type="Proteomes" id="UP000015104"/>
    </source>
</evidence>
<dbReference type="EMBL" id="CAEY01000414">
    <property type="status" value="NOT_ANNOTATED_CDS"/>
    <property type="molecule type" value="Genomic_DNA"/>
</dbReference>
<keyword evidence="2" id="KW-0175">Coiled coil</keyword>
<dbReference type="STRING" id="32264.T1KRM8"/>
<dbReference type="Pfam" id="PF14555">
    <property type="entry name" value="UBA_4"/>
    <property type="match status" value="1"/>
</dbReference>
<dbReference type="SUPFAM" id="SSF46934">
    <property type="entry name" value="UBA-like"/>
    <property type="match status" value="1"/>
</dbReference>
<feature type="compositionally biased region" description="Low complexity" evidence="3">
    <location>
        <begin position="213"/>
        <end position="226"/>
    </location>
</feature>
<feature type="compositionally biased region" description="Polar residues" evidence="3">
    <location>
        <begin position="142"/>
        <end position="156"/>
    </location>
</feature>
<dbReference type="AlphaFoldDB" id="T1KRM8"/>
<feature type="coiled-coil region" evidence="2">
    <location>
        <begin position="542"/>
        <end position="604"/>
    </location>
</feature>
<keyword evidence="5" id="KW-1185">Reference proteome</keyword>
<name>T1KRM8_TETUR</name>
<gene>
    <name evidence="4" type="primary">107366720</name>
</gene>
<evidence type="ECO:0000256" key="1">
    <source>
        <dbReference type="ARBA" id="ARBA00010954"/>
    </source>
</evidence>
<evidence type="ECO:0008006" key="6">
    <source>
        <dbReference type="Google" id="ProtNLM"/>
    </source>
</evidence>
<dbReference type="OrthoDB" id="276323at2759"/>
<feature type="compositionally biased region" description="Polar residues" evidence="3">
    <location>
        <begin position="112"/>
        <end position="134"/>
    </location>
</feature>
<organism evidence="4 5">
    <name type="scientific">Tetranychus urticae</name>
    <name type="common">Two-spotted spider mite</name>
    <dbReference type="NCBI Taxonomy" id="32264"/>
    <lineage>
        <taxon>Eukaryota</taxon>
        <taxon>Metazoa</taxon>
        <taxon>Ecdysozoa</taxon>
        <taxon>Arthropoda</taxon>
        <taxon>Chelicerata</taxon>
        <taxon>Arachnida</taxon>
        <taxon>Acari</taxon>
        <taxon>Acariformes</taxon>
        <taxon>Trombidiformes</taxon>
        <taxon>Prostigmata</taxon>
        <taxon>Eleutherengona</taxon>
        <taxon>Raphignathae</taxon>
        <taxon>Tetranychoidea</taxon>
        <taxon>Tetranychidae</taxon>
        <taxon>Tetranychus</taxon>
    </lineage>
</organism>
<accession>T1KRM8</accession>
<reference evidence="4" key="2">
    <citation type="submission" date="2015-06" db="UniProtKB">
        <authorList>
            <consortium name="EnsemblMetazoa"/>
        </authorList>
    </citation>
    <scope>IDENTIFICATION</scope>
</reference>
<dbReference type="InterPro" id="IPR009060">
    <property type="entry name" value="UBA-like_sf"/>
</dbReference>
<dbReference type="PANTHER" id="PTHR12832">
    <property type="entry name" value="TESTIS-SPECIFIC PROTEIN PBS13 T-COMPLEX 11"/>
    <property type="match status" value="1"/>
</dbReference>
<dbReference type="OMA" id="CRDEDIN"/>
<evidence type="ECO:0000256" key="3">
    <source>
        <dbReference type="SAM" id="MobiDB-lite"/>
    </source>
</evidence>
<dbReference type="PANTHER" id="PTHR12832:SF11">
    <property type="entry name" value="LD23868P"/>
    <property type="match status" value="1"/>
</dbReference>
<sequence length="672" mass="75944">MSLPGSTSMSFEEKQAAIEQFCNFTGEAENRAKVTLEACNWNVELAVNMHVDGIDNSEPVDVTPTTESSNDAITGSSSGRIIDLTRFIDSSLGASSTSTSSNAIGTSEISTASTSLSNDEEQCNTAKQSTIADESSNHRTLNDTQKVFENSRNSQSEARRTNDVESSSNPNQSKRRSLEDLMRPPLNSMSREAVDQLEFDDNIQARGSKRTVSTSSLPSASNSANISTSPPRFMALEEIMKAANEVYNMCLAHEIAMDKEFKLEKTETPPNSLHKRVDDMMKKVFWELLQNELDESPPNYKRALMLLGEIKESLMSFLLPQHTRLKQEIEEILDLDLVKQQAENGALDFQRYAHYILSVMARLCAPIRDEKIRQLTQTREVVPLFRGIMELLGEMRLDMANFLVQQIRPQILQQSVTYERKKFTEFLENQAKLGKSDGLEYTKKWLKRNYEEHDFSGESTKEIINKVLTSSYVQLLVWDESLQEMFPETLLLDEKRIIALRDFLNLNIYVGSALLVTVAAFPSVQSLSDLKELIRDHLLVILDEKDDKLSDLETRLEGAALQIITDLKKYTDDHVFPEIDSVKEASLKAQIVDLKNENNRIRQIVQRRILEFVESVFTSNTASPVQMPKGLTALQRSLSSIAGQFMRIASHNRAVYGSYYANIITDLVNNKL</sequence>
<feature type="compositionally biased region" description="Polar residues" evidence="3">
    <location>
        <begin position="63"/>
        <end position="77"/>
    </location>
</feature>
<evidence type="ECO:0000256" key="2">
    <source>
        <dbReference type="SAM" id="Coils"/>
    </source>
</evidence>
<feature type="region of interest" description="Disordered" evidence="3">
    <location>
        <begin position="112"/>
        <end position="226"/>
    </location>
</feature>
<proteinExistence type="inferred from homology"/>
<reference evidence="5" key="1">
    <citation type="submission" date="2011-08" db="EMBL/GenBank/DDBJ databases">
        <authorList>
            <person name="Rombauts S."/>
        </authorList>
    </citation>
    <scope>NUCLEOTIDE SEQUENCE</scope>
    <source>
        <strain evidence="5">London</strain>
    </source>
</reference>
<comment type="similarity">
    <text evidence="1">Belongs to the TCP11 family.</text>
</comment>
<dbReference type="Proteomes" id="UP000015104">
    <property type="component" value="Unassembled WGS sequence"/>
</dbReference>